<proteinExistence type="predicted"/>
<dbReference type="EMBL" id="ML733516">
    <property type="protein sequence ID" value="KAB8214969.1"/>
    <property type="molecule type" value="Genomic_DNA"/>
</dbReference>
<keyword evidence="3" id="KW-1185">Reference proteome</keyword>
<keyword evidence="1" id="KW-0812">Transmembrane</keyword>
<evidence type="ECO:0000313" key="3">
    <source>
        <dbReference type="Proteomes" id="UP000326799"/>
    </source>
</evidence>
<protein>
    <submittedName>
        <fullName evidence="2">Uncharacterized protein</fullName>
    </submittedName>
</protein>
<dbReference type="AlphaFoldDB" id="A0A5N6EC99"/>
<organism evidence="2 3">
    <name type="scientific">Aspergillus novoparasiticus</name>
    <dbReference type="NCBI Taxonomy" id="986946"/>
    <lineage>
        <taxon>Eukaryota</taxon>
        <taxon>Fungi</taxon>
        <taxon>Dikarya</taxon>
        <taxon>Ascomycota</taxon>
        <taxon>Pezizomycotina</taxon>
        <taxon>Eurotiomycetes</taxon>
        <taxon>Eurotiomycetidae</taxon>
        <taxon>Eurotiales</taxon>
        <taxon>Aspergillaceae</taxon>
        <taxon>Aspergillus</taxon>
        <taxon>Aspergillus subgen. Circumdati</taxon>
    </lineage>
</organism>
<dbReference type="Proteomes" id="UP000326799">
    <property type="component" value="Unassembled WGS sequence"/>
</dbReference>
<keyword evidence="1" id="KW-0472">Membrane</keyword>
<accession>A0A5N6EC99</accession>
<reference evidence="2 3" key="1">
    <citation type="submission" date="2019-04" db="EMBL/GenBank/DDBJ databases">
        <title>Fungal friends and foes A comparative genomics study of 23 Aspergillus species from section Flavi.</title>
        <authorList>
            <consortium name="DOE Joint Genome Institute"/>
            <person name="Kjaerbolling I."/>
            <person name="Vesth T.C."/>
            <person name="Frisvad J.C."/>
            <person name="Nybo J.L."/>
            <person name="Theobald S."/>
            <person name="Kildgaard S."/>
            <person name="Petersen T.I."/>
            <person name="Kuo A."/>
            <person name="Sato A."/>
            <person name="Lyhne E.K."/>
            <person name="Kogle M.E."/>
            <person name="Wiebenga A."/>
            <person name="Kun R.S."/>
            <person name="Lubbers R.J."/>
            <person name="Makela M.R."/>
            <person name="Barry K."/>
            <person name="Chovatia M."/>
            <person name="Clum A."/>
            <person name="Daum C."/>
            <person name="Haridas S."/>
            <person name="He G."/>
            <person name="LaButti K."/>
            <person name="Lipzen A."/>
            <person name="Mondo S."/>
            <person name="Pangilinan J."/>
            <person name="Riley R."/>
            <person name="Salamov A."/>
            <person name="Simmons B.A."/>
            <person name="Magnuson J.K."/>
            <person name="Henrissat B."/>
            <person name="Mortensen U.H."/>
            <person name="Larsen T.O."/>
            <person name="De vries R.P."/>
            <person name="Grigoriev I.V."/>
            <person name="Machida M."/>
            <person name="Baker S.E."/>
            <person name="Andersen M.R."/>
        </authorList>
    </citation>
    <scope>NUCLEOTIDE SEQUENCE [LARGE SCALE GENOMIC DNA]</scope>
    <source>
        <strain evidence="2 3">CBS 126849</strain>
    </source>
</reference>
<feature type="non-terminal residue" evidence="2">
    <location>
        <position position="96"/>
    </location>
</feature>
<feature type="transmembrane region" description="Helical" evidence="1">
    <location>
        <begin position="38"/>
        <end position="59"/>
    </location>
</feature>
<sequence length="96" mass="10979">MMAGSMPRPIRDSELWPVGMIFSGACIAYMCSRLYCRFLSYGILTVWIVIAQLCCWHVGPPWLERVACGHGSICTQIRWTVFFVSHPGNELIDRRI</sequence>
<gene>
    <name evidence="2" type="ORF">BDV33DRAFT_181658</name>
</gene>
<keyword evidence="1" id="KW-1133">Transmembrane helix</keyword>
<name>A0A5N6EC99_9EURO</name>
<evidence type="ECO:0000313" key="2">
    <source>
        <dbReference type="EMBL" id="KAB8214969.1"/>
    </source>
</evidence>
<evidence type="ECO:0000256" key="1">
    <source>
        <dbReference type="SAM" id="Phobius"/>
    </source>
</evidence>
<feature type="transmembrane region" description="Helical" evidence="1">
    <location>
        <begin position="15"/>
        <end position="31"/>
    </location>
</feature>